<evidence type="ECO:0000259" key="3">
    <source>
        <dbReference type="PROSITE" id="PS50113"/>
    </source>
</evidence>
<evidence type="ECO:0000259" key="5">
    <source>
        <dbReference type="PROSITE" id="PS50887"/>
    </source>
</evidence>
<dbReference type="CDD" id="cd01949">
    <property type="entry name" value="GGDEF"/>
    <property type="match status" value="1"/>
</dbReference>
<feature type="domain" description="PAC" evidence="3">
    <location>
        <begin position="279"/>
        <end position="331"/>
    </location>
</feature>
<dbReference type="InterPro" id="IPR001610">
    <property type="entry name" value="PAC"/>
</dbReference>
<evidence type="ECO:0000259" key="2">
    <source>
        <dbReference type="PROSITE" id="PS50112"/>
    </source>
</evidence>
<feature type="transmembrane region" description="Helical" evidence="1">
    <location>
        <begin position="74"/>
        <end position="93"/>
    </location>
</feature>
<keyword evidence="1" id="KW-0472">Membrane</keyword>
<evidence type="ECO:0000313" key="6">
    <source>
        <dbReference type="EMBL" id="MFC0252119.1"/>
    </source>
</evidence>
<dbReference type="PROSITE" id="PS50887">
    <property type="entry name" value="GGDEF"/>
    <property type="match status" value="1"/>
</dbReference>
<dbReference type="SMART" id="SM00052">
    <property type="entry name" value="EAL"/>
    <property type="match status" value="1"/>
</dbReference>
<dbReference type="SMART" id="SM00267">
    <property type="entry name" value="GGDEF"/>
    <property type="match status" value="1"/>
</dbReference>
<dbReference type="Pfam" id="PF13426">
    <property type="entry name" value="PAS_9"/>
    <property type="match status" value="1"/>
</dbReference>
<comment type="caution">
    <text evidence="6">The sequence shown here is derived from an EMBL/GenBank/DDBJ whole genome shotgun (WGS) entry which is preliminary data.</text>
</comment>
<keyword evidence="1" id="KW-1133">Transmembrane helix</keyword>
<feature type="transmembrane region" description="Helical" evidence="1">
    <location>
        <begin position="45"/>
        <end position="62"/>
    </location>
</feature>
<feature type="domain" description="GGDEF" evidence="5">
    <location>
        <begin position="363"/>
        <end position="501"/>
    </location>
</feature>
<dbReference type="InterPro" id="IPR035919">
    <property type="entry name" value="EAL_sf"/>
</dbReference>
<sequence length="761" mass="82086">MMQFDDIFQWRTRIFSRLMSIVVVLGTLAAVPSVGLALADGLWPVAVMDTLALGWIVAIWWFDRLPYTFRVLSFLAVLFFVGIGLMLWVGPVSQVFLLAPPVMAVVLLGTRQAVAALLLSGGAILALGLAGHARLFLPGLAQDDLLASLVVTLNYLCVGGLITITCGTLLQGLSRSLDDLRGFAGSLEAKQDKLHALNAELRLTSAAVARLNDMVLIADAIDAPGAQQPIIFANDAFARRTGYTRQEIVGESMRLLHGPDTDPDETARILEAVAASQPVRTELVLYTKPGEPFWAEMEMVPFASESGRNTHWVVVGRDITERRNAAKAIHRLAFYDVLTGLPNRRLFTERLDALVAARDAGGTLGAVLYIDLDNFKTVNDARGHATGDALLRHAASRLLSVVRKGDTVARLGGDEFVILLGELGHEPESATRTALMVAYKVLAALGEEATIGGHAYRSSGSIGVALPLRPGQTAADLLREADTAMYQAKAAGRNGVALFEATMLAEAECRLTLERDLGYALERGELAMHLQLQVDHARQPVGGELLMRWRRAGGVLVPPEVFIPVAESSGLIVPLGNWVLRQACVAVLRLDAAGSPIPLSINVSPVQFRQPDFVEQVRTVLRETGAPAERLIFEITEGLLVSDLDATIARMHELAAIGIRFSIDDFGTGYSNLAYLRQMPLYELKIDKSFTRDAPTDLNGAAIVQSILAMADHLGLRVVAEGIETAQQAEYLAAHGSPCMQGFLFARPAPIHEVLASLACA</sequence>
<dbReference type="Proteomes" id="UP001589773">
    <property type="component" value="Unassembled WGS sequence"/>
</dbReference>
<keyword evidence="1" id="KW-0812">Transmembrane</keyword>
<organism evidence="6 7">
    <name type="scientific">Massilia consociata</name>
    <dbReference type="NCBI Taxonomy" id="760117"/>
    <lineage>
        <taxon>Bacteria</taxon>
        <taxon>Pseudomonadati</taxon>
        <taxon>Pseudomonadota</taxon>
        <taxon>Betaproteobacteria</taxon>
        <taxon>Burkholderiales</taxon>
        <taxon>Oxalobacteraceae</taxon>
        <taxon>Telluria group</taxon>
        <taxon>Massilia</taxon>
    </lineage>
</organism>
<dbReference type="PANTHER" id="PTHR44757">
    <property type="entry name" value="DIGUANYLATE CYCLASE DGCP"/>
    <property type="match status" value="1"/>
</dbReference>
<dbReference type="Pfam" id="PF00990">
    <property type="entry name" value="GGDEF"/>
    <property type="match status" value="1"/>
</dbReference>
<dbReference type="NCBIfam" id="TIGR00229">
    <property type="entry name" value="sensory_box"/>
    <property type="match status" value="1"/>
</dbReference>
<keyword evidence="7" id="KW-1185">Reference proteome</keyword>
<dbReference type="PROSITE" id="PS50113">
    <property type="entry name" value="PAC"/>
    <property type="match status" value="1"/>
</dbReference>
<feature type="domain" description="EAL" evidence="4">
    <location>
        <begin position="510"/>
        <end position="761"/>
    </location>
</feature>
<dbReference type="Gene3D" id="3.30.450.20">
    <property type="entry name" value="PAS domain"/>
    <property type="match status" value="1"/>
</dbReference>
<dbReference type="PROSITE" id="PS50112">
    <property type="entry name" value="PAS"/>
    <property type="match status" value="1"/>
</dbReference>
<dbReference type="CDD" id="cd00130">
    <property type="entry name" value="PAS"/>
    <property type="match status" value="1"/>
</dbReference>
<evidence type="ECO:0000256" key="1">
    <source>
        <dbReference type="SAM" id="Phobius"/>
    </source>
</evidence>
<dbReference type="InterPro" id="IPR001633">
    <property type="entry name" value="EAL_dom"/>
</dbReference>
<evidence type="ECO:0000259" key="4">
    <source>
        <dbReference type="PROSITE" id="PS50883"/>
    </source>
</evidence>
<dbReference type="SMART" id="SM00086">
    <property type="entry name" value="PAC"/>
    <property type="match status" value="1"/>
</dbReference>
<dbReference type="Gene3D" id="3.20.20.450">
    <property type="entry name" value="EAL domain"/>
    <property type="match status" value="1"/>
</dbReference>
<dbReference type="InterPro" id="IPR052155">
    <property type="entry name" value="Biofilm_reg_signaling"/>
</dbReference>
<dbReference type="Gene3D" id="3.30.70.270">
    <property type="match status" value="1"/>
</dbReference>
<feature type="domain" description="PAS" evidence="2">
    <location>
        <begin position="220"/>
        <end position="277"/>
    </location>
</feature>
<reference evidence="6 7" key="1">
    <citation type="submission" date="2024-09" db="EMBL/GenBank/DDBJ databases">
        <authorList>
            <person name="Sun Q."/>
            <person name="Mori K."/>
        </authorList>
    </citation>
    <scope>NUCLEOTIDE SEQUENCE [LARGE SCALE GENOMIC DNA]</scope>
    <source>
        <strain evidence="6 7">CCM 7792</strain>
    </source>
</reference>
<dbReference type="InterPro" id="IPR048437">
    <property type="entry name" value="MASE11"/>
</dbReference>
<dbReference type="SUPFAM" id="SSF141868">
    <property type="entry name" value="EAL domain-like"/>
    <property type="match status" value="1"/>
</dbReference>
<dbReference type="InterPro" id="IPR029787">
    <property type="entry name" value="Nucleotide_cyclase"/>
</dbReference>
<dbReference type="Pfam" id="PF00563">
    <property type="entry name" value="EAL"/>
    <property type="match status" value="1"/>
</dbReference>
<dbReference type="Pfam" id="PF20969">
    <property type="entry name" value="MASE11"/>
    <property type="match status" value="1"/>
</dbReference>
<feature type="transmembrane region" description="Helical" evidence="1">
    <location>
        <begin position="113"/>
        <end position="133"/>
    </location>
</feature>
<gene>
    <name evidence="6" type="ORF">ACFFJK_09480</name>
</gene>
<dbReference type="SUPFAM" id="SSF55073">
    <property type="entry name" value="Nucleotide cyclase"/>
    <property type="match status" value="1"/>
</dbReference>
<feature type="transmembrane region" description="Helical" evidence="1">
    <location>
        <begin position="21"/>
        <end position="39"/>
    </location>
</feature>
<dbReference type="InterPro" id="IPR000014">
    <property type="entry name" value="PAS"/>
</dbReference>
<dbReference type="RefSeq" id="WP_379678870.1">
    <property type="nucleotide sequence ID" value="NZ_JBHLWP010000009.1"/>
</dbReference>
<dbReference type="InterPro" id="IPR000700">
    <property type="entry name" value="PAS-assoc_C"/>
</dbReference>
<proteinExistence type="predicted"/>
<dbReference type="PROSITE" id="PS50883">
    <property type="entry name" value="EAL"/>
    <property type="match status" value="1"/>
</dbReference>
<dbReference type="InterPro" id="IPR043128">
    <property type="entry name" value="Rev_trsase/Diguanyl_cyclase"/>
</dbReference>
<dbReference type="SUPFAM" id="SSF55785">
    <property type="entry name" value="PYP-like sensor domain (PAS domain)"/>
    <property type="match status" value="1"/>
</dbReference>
<dbReference type="CDD" id="cd01948">
    <property type="entry name" value="EAL"/>
    <property type="match status" value="1"/>
</dbReference>
<accession>A0ABV6FFK1</accession>
<dbReference type="NCBIfam" id="TIGR00254">
    <property type="entry name" value="GGDEF"/>
    <property type="match status" value="1"/>
</dbReference>
<feature type="transmembrane region" description="Helical" evidence="1">
    <location>
        <begin position="145"/>
        <end position="170"/>
    </location>
</feature>
<dbReference type="EMBL" id="JBHLWP010000009">
    <property type="protein sequence ID" value="MFC0252119.1"/>
    <property type="molecule type" value="Genomic_DNA"/>
</dbReference>
<dbReference type="InterPro" id="IPR035965">
    <property type="entry name" value="PAS-like_dom_sf"/>
</dbReference>
<dbReference type="InterPro" id="IPR000160">
    <property type="entry name" value="GGDEF_dom"/>
</dbReference>
<name>A0ABV6FFK1_9BURK</name>
<dbReference type="PANTHER" id="PTHR44757:SF2">
    <property type="entry name" value="BIOFILM ARCHITECTURE MAINTENANCE PROTEIN MBAA"/>
    <property type="match status" value="1"/>
</dbReference>
<protein>
    <submittedName>
        <fullName evidence="6">Bifunctional diguanylate cyclase/phosphodiesterase</fullName>
    </submittedName>
</protein>
<evidence type="ECO:0000313" key="7">
    <source>
        <dbReference type="Proteomes" id="UP001589773"/>
    </source>
</evidence>